<feature type="region of interest" description="Disordered" evidence="1">
    <location>
        <begin position="1"/>
        <end position="47"/>
    </location>
</feature>
<evidence type="ECO:0000313" key="2">
    <source>
        <dbReference type="EMBL" id="KAL1878943.1"/>
    </source>
</evidence>
<dbReference type="Proteomes" id="UP001583193">
    <property type="component" value="Unassembled WGS sequence"/>
</dbReference>
<reference evidence="2 3" key="1">
    <citation type="journal article" date="2024" name="IMA Fungus">
        <title>IMA Genome - F19 : A genome assembly and annotation guide to empower mycologists, including annotated draft genome sequences of Ceratocystis pirilliformis, Diaporthe australafricana, Fusarium ophioides, Paecilomyces lecythidis, and Sporothrix stenoceras.</title>
        <authorList>
            <person name="Aylward J."/>
            <person name="Wilson A.M."/>
            <person name="Visagie C.M."/>
            <person name="Spraker J."/>
            <person name="Barnes I."/>
            <person name="Buitendag C."/>
            <person name="Ceriani C."/>
            <person name="Del Mar Angel L."/>
            <person name="du Plessis D."/>
            <person name="Fuchs T."/>
            <person name="Gasser K."/>
            <person name="Kramer D."/>
            <person name="Li W."/>
            <person name="Munsamy K."/>
            <person name="Piso A."/>
            <person name="Price J.L."/>
            <person name="Sonnekus B."/>
            <person name="Thomas C."/>
            <person name="van der Nest A."/>
            <person name="van Dijk A."/>
            <person name="van Heerden A."/>
            <person name="van Vuuren N."/>
            <person name="Yilmaz N."/>
            <person name="Duong T.A."/>
            <person name="van der Merwe N.A."/>
            <person name="Wingfield M.J."/>
            <person name="Wingfield B.D."/>
        </authorList>
    </citation>
    <scope>NUCLEOTIDE SEQUENCE [LARGE SCALE GENOMIC DNA]</scope>
    <source>
        <strain evidence="2 3">CMW 18167</strain>
    </source>
</reference>
<proteinExistence type="predicted"/>
<evidence type="ECO:0000256" key="1">
    <source>
        <dbReference type="SAM" id="MobiDB-lite"/>
    </source>
</evidence>
<evidence type="ECO:0000313" key="3">
    <source>
        <dbReference type="Proteomes" id="UP001583193"/>
    </source>
</evidence>
<feature type="compositionally biased region" description="Basic and acidic residues" evidence="1">
    <location>
        <begin position="320"/>
        <end position="337"/>
    </location>
</feature>
<protein>
    <submittedName>
        <fullName evidence="2">Uncharacterized protein</fullName>
    </submittedName>
</protein>
<feature type="compositionally biased region" description="Acidic residues" evidence="1">
    <location>
        <begin position="295"/>
        <end position="309"/>
    </location>
</feature>
<name>A0ABR3XSK8_9EURO</name>
<sequence>MKTTTVSKKPNGHGSLYKEVRFSPSTTPIPIRRTRSVPGGNPGRRAPEVDLYSQFQTYIDQARALLDSQRASFDRERETFEGERKLWDRERGLLKARIAELESAIQGRTDRLNLSATTSFTSGVRWKQVSFASQAPHLDLARDYHVWEGSSPGPKPTRVFAEENKRPYQLGAVEESGIGTAPSLDAALSPLSRAADTSAGPSVPVPIEKLDSTLDGITLKSTGLPPNVVAKVMTPPSASPSGASGSDEAGADTQRASPERRKSLTLKLSELGPPDVNLKRDAGHTPMVVLGTDPEVSDETADELADENPLEPVTTMQPTERSDSYFPDVRDVTDDPALKGPLSLQNDESKDDGFLEELDQKLLSEARKLFSNRPSIPEDDADDLTQSQGEPEPELKLRSTTNFGTAFGAADYGRV</sequence>
<organism evidence="2 3">
    <name type="scientific">Paecilomyces lecythidis</name>
    <dbReference type="NCBI Taxonomy" id="3004212"/>
    <lineage>
        <taxon>Eukaryota</taxon>
        <taxon>Fungi</taxon>
        <taxon>Dikarya</taxon>
        <taxon>Ascomycota</taxon>
        <taxon>Pezizomycotina</taxon>
        <taxon>Eurotiomycetes</taxon>
        <taxon>Eurotiomycetidae</taxon>
        <taxon>Eurotiales</taxon>
        <taxon>Thermoascaceae</taxon>
        <taxon>Paecilomyces</taxon>
    </lineage>
</organism>
<dbReference type="EMBL" id="JAVDPF010000011">
    <property type="protein sequence ID" value="KAL1878943.1"/>
    <property type="molecule type" value="Genomic_DNA"/>
</dbReference>
<feature type="compositionally biased region" description="Low complexity" evidence="1">
    <location>
        <begin position="235"/>
        <end position="252"/>
    </location>
</feature>
<feature type="region of interest" description="Disordered" evidence="1">
    <location>
        <begin position="369"/>
        <end position="415"/>
    </location>
</feature>
<comment type="caution">
    <text evidence="2">The sequence shown here is derived from an EMBL/GenBank/DDBJ whole genome shotgun (WGS) entry which is preliminary data.</text>
</comment>
<accession>A0ABR3XSK8</accession>
<gene>
    <name evidence="2" type="ORF">Plec18167_004238</name>
</gene>
<keyword evidence="3" id="KW-1185">Reference proteome</keyword>
<feature type="region of interest" description="Disordered" evidence="1">
    <location>
        <begin position="220"/>
        <end position="354"/>
    </location>
</feature>